<protein>
    <submittedName>
        <fullName evidence="2">Phosphoglycerate mutase-like protein</fullName>
    </submittedName>
</protein>
<dbReference type="CDD" id="cd07067">
    <property type="entry name" value="HP_PGM_like"/>
    <property type="match status" value="1"/>
</dbReference>
<evidence type="ECO:0000313" key="3">
    <source>
        <dbReference type="Proteomes" id="UP001201980"/>
    </source>
</evidence>
<dbReference type="PANTHER" id="PTHR48100:SF24">
    <property type="entry name" value="PHOSPHOGLYCERATE MUTASE"/>
    <property type="match status" value="1"/>
</dbReference>
<gene>
    <name evidence="2" type="ORF">MKZ38_005163</name>
</gene>
<keyword evidence="3" id="KW-1185">Reference proteome</keyword>
<dbReference type="GO" id="GO:0016791">
    <property type="term" value="F:phosphatase activity"/>
    <property type="evidence" value="ECO:0007669"/>
    <property type="project" value="TreeGrafter"/>
</dbReference>
<dbReference type="AlphaFoldDB" id="A0AAD5WUB3"/>
<comment type="caution">
    <text evidence="2">The sequence shown here is derived from an EMBL/GenBank/DDBJ whole genome shotgun (WGS) entry which is preliminary data.</text>
</comment>
<reference evidence="2" key="1">
    <citation type="submission" date="2022-07" db="EMBL/GenBank/DDBJ databases">
        <title>Draft genome sequence of Zalerion maritima ATCC 34329, a (micro)plastics degrading marine fungus.</title>
        <authorList>
            <person name="Paco A."/>
            <person name="Goncalves M.F.M."/>
            <person name="Rocha-Santos T.A.P."/>
            <person name="Alves A."/>
        </authorList>
    </citation>
    <scope>NUCLEOTIDE SEQUENCE</scope>
    <source>
        <strain evidence="2">ATCC 34329</strain>
    </source>
</reference>
<feature type="region of interest" description="Disordered" evidence="1">
    <location>
        <begin position="216"/>
        <end position="239"/>
    </location>
</feature>
<dbReference type="SMART" id="SM00855">
    <property type="entry name" value="PGAM"/>
    <property type="match status" value="1"/>
</dbReference>
<evidence type="ECO:0000256" key="1">
    <source>
        <dbReference type="SAM" id="MobiDB-lite"/>
    </source>
</evidence>
<dbReference type="Pfam" id="PF00300">
    <property type="entry name" value="His_Phos_1"/>
    <property type="match status" value="1"/>
</dbReference>
<dbReference type="GO" id="GO:0005737">
    <property type="term" value="C:cytoplasm"/>
    <property type="evidence" value="ECO:0007669"/>
    <property type="project" value="TreeGrafter"/>
</dbReference>
<organism evidence="2 3">
    <name type="scientific">Zalerion maritima</name>
    <dbReference type="NCBI Taxonomy" id="339359"/>
    <lineage>
        <taxon>Eukaryota</taxon>
        <taxon>Fungi</taxon>
        <taxon>Dikarya</taxon>
        <taxon>Ascomycota</taxon>
        <taxon>Pezizomycotina</taxon>
        <taxon>Sordariomycetes</taxon>
        <taxon>Lulworthiomycetidae</taxon>
        <taxon>Lulworthiales</taxon>
        <taxon>Lulworthiaceae</taxon>
        <taxon>Zalerion</taxon>
    </lineage>
</organism>
<proteinExistence type="predicted"/>
<dbReference type="SUPFAM" id="SSF53254">
    <property type="entry name" value="Phosphoglycerate mutase-like"/>
    <property type="match status" value="1"/>
</dbReference>
<dbReference type="InterPro" id="IPR029033">
    <property type="entry name" value="His_PPase_superfam"/>
</dbReference>
<dbReference type="InterPro" id="IPR050275">
    <property type="entry name" value="PGM_Phosphatase"/>
</dbReference>
<dbReference type="InterPro" id="IPR013078">
    <property type="entry name" value="His_Pase_superF_clade-1"/>
</dbReference>
<dbReference type="PANTHER" id="PTHR48100">
    <property type="entry name" value="BROAD-SPECIFICITY PHOSPHATASE YOR283W-RELATED"/>
    <property type="match status" value="1"/>
</dbReference>
<dbReference type="Proteomes" id="UP001201980">
    <property type="component" value="Unassembled WGS sequence"/>
</dbReference>
<name>A0AAD5WUB3_9PEZI</name>
<sequence>MPPALVLIRHAQALHNVNKEYDIPDPVLSELGEKQCIDLREKLKTVLPTVGKVDLIMSSPMRRTLQTAKLGLNWLIESGLKIEANADWQENSAKPCDTGTNVSELAKDFPNVNFDNVDPVYPDKTSPAGARYAHSKKAITTRAQLALEHLYSRPEKVIVVVSHSGFLRQGMTGFWFFNADFRIFDFEERKKETNGPYKLKQWDLTTKGGLGWSWTDPVEVGDGLPEDEGIPEADRKLPE</sequence>
<dbReference type="Gene3D" id="3.40.50.1240">
    <property type="entry name" value="Phosphoglycerate mutase-like"/>
    <property type="match status" value="1"/>
</dbReference>
<evidence type="ECO:0000313" key="2">
    <source>
        <dbReference type="EMBL" id="KAJ2905519.1"/>
    </source>
</evidence>
<dbReference type="EMBL" id="JAKWBI020000030">
    <property type="protein sequence ID" value="KAJ2905519.1"/>
    <property type="molecule type" value="Genomic_DNA"/>
</dbReference>
<accession>A0AAD5WUB3</accession>